<protein>
    <recommendedName>
        <fullName evidence="2">DUF7042 domain-containing protein</fullName>
    </recommendedName>
</protein>
<gene>
    <name evidence="3" type="ORF">Ocin01_06040</name>
</gene>
<sequence>MLQCSLPASWDGTWFINAFANSPPTAINSTTMDCEDDLDMDDTDTDTEVRCKNKLHGSEIHFSWFRNNYKPSDCPFRDVALQFSYRKSSGSNCTSPISHASSCLDRTKLQLQYEACHEVENSERKVQHLTCLGDWKAASGDHYFVADTMDFSSRGHGSLNDRLRCFVFKEITIPNSSPSKPDVTVRYEVGTSESATCQGLHSPESGETILHMNIQNVMNGEAKPCSFPPWFASHKWMDMGKTVEFHLNPQLKNRSIHIVPRTHSHIAPNFDQLHRRQQSSKSSGFFPLSHSSLVCKQKTNISVGNDNHVAILGKYTIGEICLHLIRRSEYLLQVYYLEQGDLPSKSFREKCFTSDISNLTKGVTMISTSGIKKDCPNPGKYTIVDSSADIPPTNQSLEKIFSMQSGEWAIACSDSEAIEVQPSPNDVLPENFSCMDGWEENNVTYTVLEFIAETKQASHTTKLSCMISKNSEDSDSPSEPNLTVTTQDCVHVDFGGTNSTVDETYSYEDQVDTPSHNHRYVELIKYGSCVSENESPLISPAEEESNADSIGSDNDNVSGSELGHSNSANSAATTRILPKVHAILISLTISILLVSSH</sequence>
<dbReference type="STRING" id="48709.A0A1D2N5Y7"/>
<dbReference type="Proteomes" id="UP000094527">
    <property type="component" value="Unassembled WGS sequence"/>
</dbReference>
<evidence type="ECO:0000259" key="2">
    <source>
        <dbReference type="Pfam" id="PF23069"/>
    </source>
</evidence>
<dbReference type="AlphaFoldDB" id="A0A1D2N5Y7"/>
<dbReference type="InterPro" id="IPR055470">
    <property type="entry name" value="DUF7042"/>
</dbReference>
<proteinExistence type="predicted"/>
<dbReference type="PANTHER" id="PTHR22255:SF9">
    <property type="entry name" value="LP06548P"/>
    <property type="match status" value="1"/>
</dbReference>
<feature type="domain" description="DUF7042" evidence="2">
    <location>
        <begin position="71"/>
        <end position="211"/>
    </location>
</feature>
<evidence type="ECO:0000256" key="1">
    <source>
        <dbReference type="SAM" id="MobiDB-lite"/>
    </source>
</evidence>
<comment type="caution">
    <text evidence="3">The sequence shown here is derived from an EMBL/GenBank/DDBJ whole genome shotgun (WGS) entry which is preliminary data.</text>
</comment>
<dbReference type="EMBL" id="LJIJ01000195">
    <property type="protein sequence ID" value="ODN00641.1"/>
    <property type="molecule type" value="Genomic_DNA"/>
</dbReference>
<dbReference type="PANTHER" id="PTHR22255">
    <property type="entry name" value="LP06548P"/>
    <property type="match status" value="1"/>
</dbReference>
<feature type="region of interest" description="Disordered" evidence="1">
    <location>
        <begin position="535"/>
        <end position="569"/>
    </location>
</feature>
<dbReference type="OrthoDB" id="9979716at2759"/>
<feature type="compositionally biased region" description="Polar residues" evidence="1">
    <location>
        <begin position="547"/>
        <end position="569"/>
    </location>
</feature>
<organism evidence="3 4">
    <name type="scientific">Orchesella cincta</name>
    <name type="common">Springtail</name>
    <name type="synonym">Podura cincta</name>
    <dbReference type="NCBI Taxonomy" id="48709"/>
    <lineage>
        <taxon>Eukaryota</taxon>
        <taxon>Metazoa</taxon>
        <taxon>Ecdysozoa</taxon>
        <taxon>Arthropoda</taxon>
        <taxon>Hexapoda</taxon>
        <taxon>Collembola</taxon>
        <taxon>Entomobryomorpha</taxon>
        <taxon>Entomobryoidea</taxon>
        <taxon>Orchesellidae</taxon>
        <taxon>Orchesellinae</taxon>
        <taxon>Orchesella</taxon>
    </lineage>
</organism>
<name>A0A1D2N5Y7_ORCCI</name>
<accession>A0A1D2N5Y7</accession>
<evidence type="ECO:0000313" key="4">
    <source>
        <dbReference type="Proteomes" id="UP000094527"/>
    </source>
</evidence>
<reference evidence="3 4" key="1">
    <citation type="journal article" date="2016" name="Genome Biol. Evol.">
        <title>Gene Family Evolution Reflects Adaptation to Soil Environmental Stressors in the Genome of the Collembolan Orchesella cincta.</title>
        <authorList>
            <person name="Faddeeva-Vakhrusheva A."/>
            <person name="Derks M.F."/>
            <person name="Anvar S.Y."/>
            <person name="Agamennone V."/>
            <person name="Suring W."/>
            <person name="Smit S."/>
            <person name="van Straalen N.M."/>
            <person name="Roelofs D."/>
        </authorList>
    </citation>
    <scope>NUCLEOTIDE SEQUENCE [LARGE SCALE GENOMIC DNA]</scope>
    <source>
        <tissue evidence="3">Mixed pool</tissue>
    </source>
</reference>
<dbReference type="Pfam" id="PF23069">
    <property type="entry name" value="DUF7042"/>
    <property type="match status" value="1"/>
</dbReference>
<evidence type="ECO:0000313" key="3">
    <source>
        <dbReference type="EMBL" id="ODN00641.1"/>
    </source>
</evidence>
<keyword evidence="4" id="KW-1185">Reference proteome</keyword>